<dbReference type="InterPro" id="IPR005013">
    <property type="entry name" value="DDOST_48_kDa_subunit"/>
</dbReference>
<comment type="subcellular location">
    <subcellularLocation>
        <location evidence="1 9">Endoplasmic reticulum membrane</location>
        <topology evidence="1 9">Single-pass type I membrane protein</topology>
    </subcellularLocation>
</comment>
<dbReference type="Proteomes" id="UP000230750">
    <property type="component" value="Unassembled WGS sequence"/>
</dbReference>
<keyword evidence="12" id="KW-0808">Transferase</keyword>
<feature type="domain" description="OST48 middle" evidence="11">
    <location>
        <begin position="288"/>
        <end position="383"/>
    </location>
</feature>
<evidence type="ECO:0000256" key="6">
    <source>
        <dbReference type="ARBA" id="ARBA00022824"/>
    </source>
</evidence>
<comment type="similarity">
    <text evidence="3 9">Belongs to the DDOST 48 kDa subunit family.</text>
</comment>
<dbReference type="PANTHER" id="PTHR10830">
    <property type="entry name" value="DOLICHYL-DIPHOSPHOOLIGOSACCHARIDE--PROTEIN GLYCOSYLTRANSFERASE 48 KDA SUBUNIT"/>
    <property type="match status" value="1"/>
</dbReference>
<evidence type="ECO:0000313" key="12">
    <source>
        <dbReference type="EMBL" id="PIK58330.1"/>
    </source>
</evidence>
<dbReference type="GO" id="GO:0016740">
    <property type="term" value="F:transferase activity"/>
    <property type="evidence" value="ECO:0007669"/>
    <property type="project" value="UniProtKB-KW"/>
</dbReference>
<sequence length="390" mass="43174">MAITTWLNLSTKHCDDVVEIKVTGKLLAFSFIYKYCISVPTACDRGFDLSFKTADDPNLKLKSYGEYLFEHLILFCPSVEDFGGDLDTDALTDFIDGGGNVLIAGSSSIGEPIREVASECGIEYDEEETAVIDHLNYDVKDEGYHTLVVADPENLITSDIMVGKKRDTPVLFKGVGMTADTDNPLVLDVLHASSSAYSYNPTEEITEYPLAVGKNTLLLAALQARNNARVVFSGSVDLFSDAFFQSSVQKAAAGSKKFEKSGNQALSLALSRWVFKEEGVLRVSRVSHHKAGETTPPRAYTIEDEVVYNIWIDILVDGKWTPFAAKDIQMEFVRIDPFVRTTLAGSGGKFSAKFKLPDVYGVYQFKVDYRRIGYVHLYSTTQVGQEIHIL</sequence>
<dbReference type="GO" id="GO:0008250">
    <property type="term" value="C:oligosaccharyltransferase complex"/>
    <property type="evidence" value="ECO:0007669"/>
    <property type="project" value="TreeGrafter"/>
</dbReference>
<organism evidence="12 13">
    <name type="scientific">Stichopus japonicus</name>
    <name type="common">Sea cucumber</name>
    <dbReference type="NCBI Taxonomy" id="307972"/>
    <lineage>
        <taxon>Eukaryota</taxon>
        <taxon>Metazoa</taxon>
        <taxon>Echinodermata</taxon>
        <taxon>Eleutherozoa</taxon>
        <taxon>Echinozoa</taxon>
        <taxon>Holothuroidea</taxon>
        <taxon>Aspidochirotacea</taxon>
        <taxon>Aspidochirotida</taxon>
        <taxon>Stichopodidae</taxon>
        <taxon>Apostichopus</taxon>
    </lineage>
</organism>
<keyword evidence="6 9" id="KW-0256">Endoplasmic reticulum</keyword>
<evidence type="ECO:0000256" key="4">
    <source>
        <dbReference type="ARBA" id="ARBA00013350"/>
    </source>
</evidence>
<evidence type="ECO:0000256" key="1">
    <source>
        <dbReference type="ARBA" id="ARBA00004115"/>
    </source>
</evidence>
<dbReference type="UniPathway" id="UPA00378"/>
<comment type="pathway">
    <text evidence="2 9">Protein modification; protein glycosylation.</text>
</comment>
<dbReference type="InterPro" id="IPR055459">
    <property type="entry name" value="OST48_MD"/>
</dbReference>
<gene>
    <name evidence="12" type="ORF">BSL78_04718</name>
</gene>
<dbReference type="AlphaFoldDB" id="A0A2G8LDU2"/>
<evidence type="ECO:0000256" key="7">
    <source>
        <dbReference type="ARBA" id="ARBA00022989"/>
    </source>
</evidence>
<evidence type="ECO:0000256" key="8">
    <source>
        <dbReference type="ARBA" id="ARBA00023136"/>
    </source>
</evidence>
<evidence type="ECO:0000256" key="5">
    <source>
        <dbReference type="ARBA" id="ARBA00022692"/>
    </source>
</evidence>
<evidence type="ECO:0000313" key="13">
    <source>
        <dbReference type="Proteomes" id="UP000230750"/>
    </source>
</evidence>
<feature type="domain" description="OST48 N-terminal" evidence="10">
    <location>
        <begin position="44"/>
        <end position="274"/>
    </location>
</feature>
<comment type="function">
    <text evidence="9">Subunit of the oligosaccharyl transferase (OST) complex that catalyzes the initial transfer of a defined glycan (Glc(3)Man(9)GlcNAc(2) in eukaryotes) from the lipid carrier dolichol-pyrophosphate to an asparagine residue within an Asn-X-Ser/Thr consensus motif in nascent polypeptide chains, the first step in protein N-glycosylation. N-glycosylation occurs cotranslationally and the complex associates with the Sec61 complex at the channel-forming translocon complex that mediates protein translocation across the endoplasmic reticulum (ER).</text>
</comment>
<dbReference type="GO" id="GO:0018279">
    <property type="term" value="P:protein N-linked glycosylation via asparagine"/>
    <property type="evidence" value="ECO:0007669"/>
    <property type="project" value="UniProtKB-UniRule"/>
</dbReference>
<name>A0A2G8LDU2_STIJA</name>
<evidence type="ECO:0000259" key="11">
    <source>
        <dbReference type="Pfam" id="PF23358"/>
    </source>
</evidence>
<proteinExistence type="inferred from homology"/>
<dbReference type="STRING" id="307972.A0A2G8LDU2"/>
<dbReference type="PANTHER" id="PTHR10830:SF0">
    <property type="entry name" value="DOLICHYL-DIPHOSPHOOLIGOSACCHARIDE--PROTEIN GLYCOSYLTRANSFERASE 48 KDA SUBUNIT"/>
    <property type="match status" value="1"/>
</dbReference>
<keyword evidence="7" id="KW-1133">Transmembrane helix</keyword>
<keyword evidence="5" id="KW-0812">Transmembrane</keyword>
<protein>
    <recommendedName>
        <fullName evidence="4 9">Dolichyl-diphosphooligosaccharide--protein glycosyltransferase 48 kDa subunit</fullName>
        <shortName evidence="9">Oligosaccharyl transferase 48 kDa subunit</shortName>
    </recommendedName>
</protein>
<dbReference type="EMBL" id="MRZV01000115">
    <property type="protein sequence ID" value="PIK58330.1"/>
    <property type="molecule type" value="Genomic_DNA"/>
</dbReference>
<dbReference type="Pfam" id="PF03345">
    <property type="entry name" value="OST48_N"/>
    <property type="match status" value="1"/>
</dbReference>
<dbReference type="OrthoDB" id="29105at2759"/>
<comment type="caution">
    <text evidence="12">The sequence shown here is derived from an EMBL/GenBank/DDBJ whole genome shotgun (WGS) entry which is preliminary data.</text>
</comment>
<comment type="subunit">
    <text evidence="9">Component of the oligosaccharyltransferase (OST) complex.</text>
</comment>
<reference evidence="12 13" key="1">
    <citation type="journal article" date="2017" name="PLoS Biol.">
        <title>The sea cucumber genome provides insights into morphological evolution and visceral regeneration.</title>
        <authorList>
            <person name="Zhang X."/>
            <person name="Sun L."/>
            <person name="Yuan J."/>
            <person name="Sun Y."/>
            <person name="Gao Y."/>
            <person name="Zhang L."/>
            <person name="Li S."/>
            <person name="Dai H."/>
            <person name="Hamel J.F."/>
            <person name="Liu C."/>
            <person name="Yu Y."/>
            <person name="Liu S."/>
            <person name="Lin W."/>
            <person name="Guo K."/>
            <person name="Jin S."/>
            <person name="Xu P."/>
            <person name="Storey K.B."/>
            <person name="Huan P."/>
            <person name="Zhang T."/>
            <person name="Zhou Y."/>
            <person name="Zhang J."/>
            <person name="Lin C."/>
            <person name="Li X."/>
            <person name="Xing L."/>
            <person name="Huo D."/>
            <person name="Sun M."/>
            <person name="Wang L."/>
            <person name="Mercier A."/>
            <person name="Li F."/>
            <person name="Yang H."/>
            <person name="Xiang J."/>
        </authorList>
    </citation>
    <scope>NUCLEOTIDE SEQUENCE [LARGE SCALE GENOMIC DNA]</scope>
    <source>
        <strain evidence="12">Shaxun</strain>
        <tissue evidence="12">Muscle</tissue>
    </source>
</reference>
<keyword evidence="8" id="KW-0472">Membrane</keyword>
<evidence type="ECO:0000256" key="3">
    <source>
        <dbReference type="ARBA" id="ARBA00008743"/>
    </source>
</evidence>
<evidence type="ECO:0000256" key="2">
    <source>
        <dbReference type="ARBA" id="ARBA00004922"/>
    </source>
</evidence>
<evidence type="ECO:0000256" key="9">
    <source>
        <dbReference type="RuleBase" id="RU361142"/>
    </source>
</evidence>
<dbReference type="InterPro" id="IPR055457">
    <property type="entry name" value="OST48_N"/>
</dbReference>
<accession>A0A2G8LDU2</accession>
<keyword evidence="13" id="KW-1185">Reference proteome</keyword>
<dbReference type="Pfam" id="PF23358">
    <property type="entry name" value="OST48_MD"/>
    <property type="match status" value="1"/>
</dbReference>
<evidence type="ECO:0000259" key="10">
    <source>
        <dbReference type="Pfam" id="PF03345"/>
    </source>
</evidence>